<keyword evidence="10" id="KW-1185">Reference proteome</keyword>
<gene>
    <name evidence="9" type="ORF">SAMN05216214_104178</name>
</gene>
<keyword evidence="4 7" id="KW-0812">Transmembrane</keyword>
<evidence type="ECO:0000256" key="7">
    <source>
        <dbReference type="SAM" id="Phobius"/>
    </source>
</evidence>
<dbReference type="AlphaFoldDB" id="A0A1H7J5S5"/>
<proteinExistence type="inferred from homology"/>
<feature type="transmembrane region" description="Helical" evidence="7">
    <location>
        <begin position="106"/>
        <end position="127"/>
    </location>
</feature>
<comment type="subcellular location">
    <subcellularLocation>
        <location evidence="1">Cell membrane</location>
        <topology evidence="1">Multi-pass membrane protein</topology>
    </subcellularLocation>
</comment>
<dbReference type="PANTHER" id="PTHR30353:SF15">
    <property type="entry name" value="INNER MEMBRANE PROTEIN YABI"/>
    <property type="match status" value="1"/>
</dbReference>
<evidence type="ECO:0000313" key="10">
    <source>
        <dbReference type="Proteomes" id="UP000185766"/>
    </source>
</evidence>
<dbReference type="InterPro" id="IPR032818">
    <property type="entry name" value="DedA-like"/>
</dbReference>
<feature type="transmembrane region" description="Helical" evidence="7">
    <location>
        <begin position="203"/>
        <end position="223"/>
    </location>
</feature>
<keyword evidence="6 7" id="KW-0472">Membrane</keyword>
<feature type="transmembrane region" description="Helical" evidence="7">
    <location>
        <begin position="258"/>
        <end position="275"/>
    </location>
</feature>
<dbReference type="Pfam" id="PF09335">
    <property type="entry name" value="VTT_dom"/>
    <property type="match status" value="1"/>
</dbReference>
<keyword evidence="5 7" id="KW-1133">Transmembrane helix</keyword>
<sequence length="427" mass="46241">MTVEPFIHWLSLNPAWLGLTIALIACLECLALAGVLIPGVVLLFAVSSLAGAGALSLPAALAWAYGGALLGDGLSYAIGRHFHQRIRRVWPFRQHPEWISHAEQFFARYGIASLLIGRFIGPLRPILPMVAGMLDMPRLRFALVSLVAAAGWSVAYIAPGWLAGAALQLPLPEGFWPQVLWLSALVITPLAVGLWLGAREYRYATLLTGVSCAAALLILLTTWPHFQVLDQWVNQALQRVHTPNADQWFSRISALGDTWPLFAGGLSLTLGLWWVRARRQALFMAVSVLTATGLTGLIKLSIARQRPPGLGQTLEQISLPSGHSVLALTLALSLGVLLGRGRRATGRLTWLLVLSVPALPVLYSRLYLSAHWPTDVAASLLLAAMCVALSQSLCQRITPMTALSPRQLGWALLSFIPGWLTLLTLLG</sequence>
<feature type="transmembrane region" description="Helical" evidence="7">
    <location>
        <begin position="376"/>
        <end position="395"/>
    </location>
</feature>
<dbReference type="CDD" id="cd03392">
    <property type="entry name" value="PAP2_like_2"/>
    <property type="match status" value="1"/>
</dbReference>
<dbReference type="EMBL" id="FOAS01000004">
    <property type="protein sequence ID" value="SEK70079.1"/>
    <property type="molecule type" value="Genomic_DNA"/>
</dbReference>
<dbReference type="InterPro" id="IPR032816">
    <property type="entry name" value="VTT_dom"/>
</dbReference>
<keyword evidence="3" id="KW-1003">Cell membrane</keyword>
<feature type="transmembrane region" description="Helical" evidence="7">
    <location>
        <begin position="15"/>
        <end position="33"/>
    </location>
</feature>
<reference evidence="9 10" key="1">
    <citation type="submission" date="2016-10" db="EMBL/GenBank/DDBJ databases">
        <authorList>
            <person name="de Groot N.N."/>
        </authorList>
    </citation>
    <scope>NUCLEOTIDE SEQUENCE [LARGE SCALE GENOMIC DNA]</scope>
    <source>
        <strain evidence="9 10">JCM 19513</strain>
    </source>
</reference>
<dbReference type="PANTHER" id="PTHR30353">
    <property type="entry name" value="INNER MEMBRANE PROTEIN DEDA-RELATED"/>
    <property type="match status" value="1"/>
</dbReference>
<evidence type="ECO:0000256" key="1">
    <source>
        <dbReference type="ARBA" id="ARBA00004651"/>
    </source>
</evidence>
<dbReference type="SUPFAM" id="SSF48317">
    <property type="entry name" value="Acid phosphatase/Vanadium-dependent haloperoxidase"/>
    <property type="match status" value="1"/>
</dbReference>
<dbReference type="RefSeq" id="WP_074865969.1">
    <property type="nucleotide sequence ID" value="NZ_FOAS01000004.1"/>
</dbReference>
<feature type="transmembrane region" description="Helical" evidence="7">
    <location>
        <begin position="322"/>
        <end position="338"/>
    </location>
</feature>
<dbReference type="GO" id="GO:0005886">
    <property type="term" value="C:plasma membrane"/>
    <property type="evidence" value="ECO:0007669"/>
    <property type="project" value="UniProtKB-SubCell"/>
</dbReference>
<comment type="similarity">
    <text evidence="2">Belongs to the DedA family.</text>
</comment>
<feature type="transmembrane region" description="Helical" evidence="7">
    <location>
        <begin position="178"/>
        <end position="196"/>
    </location>
</feature>
<protein>
    <submittedName>
        <fullName evidence="9">Undecaprenyl-diphosphatase</fullName>
    </submittedName>
</protein>
<name>A0A1H7J5S5_9GAMM</name>
<feature type="transmembrane region" description="Helical" evidence="7">
    <location>
        <begin position="350"/>
        <end position="370"/>
    </location>
</feature>
<feature type="transmembrane region" description="Helical" evidence="7">
    <location>
        <begin position="282"/>
        <end position="302"/>
    </location>
</feature>
<dbReference type="Pfam" id="PF01569">
    <property type="entry name" value="PAP2"/>
    <property type="match status" value="1"/>
</dbReference>
<dbReference type="InterPro" id="IPR036938">
    <property type="entry name" value="PAP2/HPO_sf"/>
</dbReference>
<evidence type="ECO:0000256" key="2">
    <source>
        <dbReference type="ARBA" id="ARBA00010792"/>
    </source>
</evidence>
<evidence type="ECO:0000256" key="4">
    <source>
        <dbReference type="ARBA" id="ARBA00022692"/>
    </source>
</evidence>
<dbReference type="STRING" id="1429083.GCA_001885685_00660"/>
<evidence type="ECO:0000259" key="8">
    <source>
        <dbReference type="SMART" id="SM00014"/>
    </source>
</evidence>
<evidence type="ECO:0000256" key="3">
    <source>
        <dbReference type="ARBA" id="ARBA00022475"/>
    </source>
</evidence>
<feature type="transmembrane region" description="Helical" evidence="7">
    <location>
        <begin position="139"/>
        <end position="158"/>
    </location>
</feature>
<dbReference type="SMART" id="SM00014">
    <property type="entry name" value="acidPPc"/>
    <property type="match status" value="1"/>
</dbReference>
<evidence type="ECO:0000256" key="5">
    <source>
        <dbReference type="ARBA" id="ARBA00022989"/>
    </source>
</evidence>
<accession>A0A1H7J5S5</accession>
<evidence type="ECO:0000313" key="9">
    <source>
        <dbReference type="EMBL" id="SEK70079.1"/>
    </source>
</evidence>
<dbReference type="Proteomes" id="UP000185766">
    <property type="component" value="Unassembled WGS sequence"/>
</dbReference>
<dbReference type="Gene3D" id="1.20.144.10">
    <property type="entry name" value="Phosphatidic acid phosphatase type 2/haloperoxidase"/>
    <property type="match status" value="1"/>
</dbReference>
<evidence type="ECO:0000256" key="6">
    <source>
        <dbReference type="ARBA" id="ARBA00023136"/>
    </source>
</evidence>
<feature type="transmembrane region" description="Helical" evidence="7">
    <location>
        <begin position="40"/>
        <end position="65"/>
    </location>
</feature>
<organism evidence="9 10">
    <name type="scientific">Atopomonas hussainii</name>
    <dbReference type="NCBI Taxonomy" id="1429083"/>
    <lineage>
        <taxon>Bacteria</taxon>
        <taxon>Pseudomonadati</taxon>
        <taxon>Pseudomonadota</taxon>
        <taxon>Gammaproteobacteria</taxon>
        <taxon>Pseudomonadales</taxon>
        <taxon>Pseudomonadaceae</taxon>
        <taxon>Atopomonas</taxon>
    </lineage>
</organism>
<dbReference type="InterPro" id="IPR000326">
    <property type="entry name" value="PAP2/HPO"/>
</dbReference>
<feature type="domain" description="Phosphatidic acid phosphatase type 2/haloperoxidase" evidence="8">
    <location>
        <begin position="280"/>
        <end position="391"/>
    </location>
</feature>
<feature type="transmembrane region" description="Helical" evidence="7">
    <location>
        <begin position="407"/>
        <end position="426"/>
    </location>
</feature>